<keyword evidence="2" id="KW-0408">Iron</keyword>
<protein>
    <submittedName>
        <fullName evidence="3">Cytochrome P450</fullName>
    </submittedName>
</protein>
<dbReference type="InterPro" id="IPR002397">
    <property type="entry name" value="Cyt_P450_B"/>
</dbReference>
<keyword evidence="2" id="KW-0479">Metal-binding</keyword>
<evidence type="ECO:0000256" key="2">
    <source>
        <dbReference type="RuleBase" id="RU000461"/>
    </source>
</evidence>
<dbReference type="Proteomes" id="UP001519332">
    <property type="component" value="Unassembled WGS sequence"/>
</dbReference>
<keyword evidence="2" id="KW-0503">Monooxygenase</keyword>
<dbReference type="PROSITE" id="PS00086">
    <property type="entry name" value="CYTOCHROME_P450"/>
    <property type="match status" value="1"/>
</dbReference>
<accession>A0ABS4TZ94</accession>
<keyword evidence="4" id="KW-1185">Reference proteome</keyword>
<dbReference type="InterPro" id="IPR017972">
    <property type="entry name" value="Cyt_P450_CS"/>
</dbReference>
<dbReference type="PRINTS" id="PR00359">
    <property type="entry name" value="BP450"/>
</dbReference>
<dbReference type="RefSeq" id="WP_209646439.1">
    <property type="nucleotide sequence ID" value="NZ_JAGINW010000001.1"/>
</dbReference>
<evidence type="ECO:0000256" key="1">
    <source>
        <dbReference type="ARBA" id="ARBA00010617"/>
    </source>
</evidence>
<dbReference type="PANTHER" id="PTHR46696">
    <property type="entry name" value="P450, PUTATIVE (EUROFUNG)-RELATED"/>
    <property type="match status" value="1"/>
</dbReference>
<evidence type="ECO:0000313" key="4">
    <source>
        <dbReference type="Proteomes" id="UP001519332"/>
    </source>
</evidence>
<keyword evidence="2" id="KW-0349">Heme</keyword>
<comment type="caution">
    <text evidence="3">The sequence shown here is derived from an EMBL/GenBank/DDBJ whole genome shotgun (WGS) entry which is preliminary data.</text>
</comment>
<dbReference type="InterPro" id="IPR001128">
    <property type="entry name" value="Cyt_P450"/>
</dbReference>
<comment type="similarity">
    <text evidence="1 2">Belongs to the cytochrome P450 family.</text>
</comment>
<dbReference type="PANTHER" id="PTHR46696:SF4">
    <property type="entry name" value="BIOTIN BIOSYNTHESIS CYTOCHROME P450"/>
    <property type="match status" value="1"/>
</dbReference>
<name>A0ABS4TZ94_9PSEU</name>
<proteinExistence type="inferred from homology"/>
<dbReference type="Pfam" id="PF00067">
    <property type="entry name" value="p450"/>
    <property type="match status" value="1"/>
</dbReference>
<reference evidence="3 4" key="1">
    <citation type="submission" date="2021-03" db="EMBL/GenBank/DDBJ databases">
        <title>Sequencing the genomes of 1000 actinobacteria strains.</title>
        <authorList>
            <person name="Klenk H.-P."/>
        </authorList>
    </citation>
    <scope>NUCLEOTIDE SEQUENCE [LARGE SCALE GENOMIC DNA]</scope>
    <source>
        <strain evidence="3 4">DSM 46670</strain>
    </source>
</reference>
<organism evidence="3 4">
    <name type="scientific">Kibdelosporangium banguiense</name>
    <dbReference type="NCBI Taxonomy" id="1365924"/>
    <lineage>
        <taxon>Bacteria</taxon>
        <taxon>Bacillati</taxon>
        <taxon>Actinomycetota</taxon>
        <taxon>Actinomycetes</taxon>
        <taxon>Pseudonocardiales</taxon>
        <taxon>Pseudonocardiaceae</taxon>
        <taxon>Kibdelosporangium</taxon>
    </lineage>
</organism>
<dbReference type="InterPro" id="IPR036396">
    <property type="entry name" value="Cyt_P450_sf"/>
</dbReference>
<dbReference type="Gene3D" id="1.10.630.10">
    <property type="entry name" value="Cytochrome P450"/>
    <property type="match status" value="1"/>
</dbReference>
<gene>
    <name evidence="3" type="ORF">JOF56_010107</name>
</gene>
<keyword evidence="2" id="KW-0560">Oxidoreductase</keyword>
<dbReference type="EMBL" id="JAGINW010000001">
    <property type="protein sequence ID" value="MBP2329722.1"/>
    <property type="molecule type" value="Genomic_DNA"/>
</dbReference>
<dbReference type="SUPFAM" id="SSF48264">
    <property type="entry name" value="Cytochrome P450"/>
    <property type="match status" value="1"/>
</dbReference>
<evidence type="ECO:0000313" key="3">
    <source>
        <dbReference type="EMBL" id="MBP2329722.1"/>
    </source>
</evidence>
<sequence>MKITSPALDARVPLDDVDMYDPTRYPAECQHTLWQTLRHEEPVLRQVAPNGTEFWSVMRYWDCDRLLKEHETFTSEYGTILQSVGVGDMGRNKTMTVSDPPQHGQFRNPVLRKLSREVIRRCTEEMTERINRLILPLLADGGGELMTVLHKMPMAMLAPMMGIPEELADDVAHWTAVSVTPDEPSLNGGISAHAASMQAHIQMLELFDVAIKNSRENPGDDVMTALTQLLLNGEPLTDEEVQLNCYSLMMGAHATTPHVASQTIIAMMDRPALWDTVREDPSLVPDLVHEGTRWTSPTNHLLRRAAKDTELGGVPIAEGDWMCGWVGSANRDSEVWSDPYEFRLDRSPRTHLGFGVGPHFCIGAMVSQAALTILFETLARHVHRFELVGEPRHLVSNWINGMSEMTISVEVDRAPV</sequence>